<evidence type="ECO:0000259" key="1">
    <source>
        <dbReference type="Pfam" id="PF13358"/>
    </source>
</evidence>
<evidence type="ECO:0000313" key="3">
    <source>
        <dbReference type="Proteomes" id="UP000054359"/>
    </source>
</evidence>
<gene>
    <name evidence="2" type="ORF">X975_05432</name>
</gene>
<dbReference type="Gene3D" id="3.30.420.10">
    <property type="entry name" value="Ribonuclease H-like superfamily/Ribonuclease H"/>
    <property type="match status" value="1"/>
</dbReference>
<accession>A0A087TDI1</accession>
<feature type="non-terminal residue" evidence="2">
    <location>
        <position position="100"/>
    </location>
</feature>
<feature type="domain" description="Tc1-like transposase DDE" evidence="1">
    <location>
        <begin position="8"/>
        <end position="62"/>
    </location>
</feature>
<dbReference type="InterPro" id="IPR038717">
    <property type="entry name" value="Tc1-like_DDE_dom"/>
</dbReference>
<dbReference type="OrthoDB" id="25402at2759"/>
<keyword evidence="3" id="KW-1185">Reference proteome</keyword>
<protein>
    <submittedName>
        <fullName evidence="2">Transposable element Tcb1 transposase</fullName>
    </submittedName>
</protein>
<reference evidence="2 3" key="1">
    <citation type="submission" date="2013-11" db="EMBL/GenBank/DDBJ databases">
        <title>Genome sequencing of Stegodyphus mimosarum.</title>
        <authorList>
            <person name="Bechsgaard J."/>
        </authorList>
    </citation>
    <scope>NUCLEOTIDE SEQUENCE [LARGE SCALE GENOMIC DNA]</scope>
</reference>
<dbReference type="AlphaFoldDB" id="A0A087TDI1"/>
<name>A0A087TDI1_STEMI</name>
<organism evidence="2 3">
    <name type="scientific">Stegodyphus mimosarum</name>
    <name type="common">African social velvet spider</name>
    <dbReference type="NCBI Taxonomy" id="407821"/>
    <lineage>
        <taxon>Eukaryota</taxon>
        <taxon>Metazoa</taxon>
        <taxon>Ecdysozoa</taxon>
        <taxon>Arthropoda</taxon>
        <taxon>Chelicerata</taxon>
        <taxon>Arachnida</taxon>
        <taxon>Araneae</taxon>
        <taxon>Araneomorphae</taxon>
        <taxon>Entelegynae</taxon>
        <taxon>Eresoidea</taxon>
        <taxon>Eresidae</taxon>
        <taxon>Stegodyphus</taxon>
    </lineage>
</organism>
<dbReference type="Pfam" id="PF13358">
    <property type="entry name" value="DDE_3"/>
    <property type="match status" value="1"/>
</dbReference>
<proteinExistence type="predicted"/>
<dbReference type="Proteomes" id="UP000054359">
    <property type="component" value="Unassembled WGS sequence"/>
</dbReference>
<evidence type="ECO:0000313" key="2">
    <source>
        <dbReference type="EMBL" id="KFM63170.1"/>
    </source>
</evidence>
<sequence>MSRHPGLIFQQDNARLHTAHISTACLSACRVLPWPARSRDLSPIEHVWSIMGRALQPARDVDNLMGHLDRISHDIPLEDIRNLYQSMPSRITYKVSPSIS</sequence>
<dbReference type="InterPro" id="IPR036397">
    <property type="entry name" value="RNaseH_sf"/>
</dbReference>
<dbReference type="GO" id="GO:0003676">
    <property type="term" value="F:nucleic acid binding"/>
    <property type="evidence" value="ECO:0007669"/>
    <property type="project" value="InterPro"/>
</dbReference>
<dbReference type="EMBL" id="KK114731">
    <property type="protein sequence ID" value="KFM63170.1"/>
    <property type="molecule type" value="Genomic_DNA"/>
</dbReference>